<protein>
    <submittedName>
        <fullName evidence="2">Uncharacterized protein</fullName>
    </submittedName>
</protein>
<dbReference type="Proteomes" id="UP000396862">
    <property type="component" value="Unassembled WGS sequence"/>
</dbReference>
<organism evidence="2 3">
    <name type="scientific">Prolixibacter denitrificans</name>
    <dbReference type="NCBI Taxonomy" id="1541063"/>
    <lineage>
        <taxon>Bacteria</taxon>
        <taxon>Pseudomonadati</taxon>
        <taxon>Bacteroidota</taxon>
        <taxon>Bacteroidia</taxon>
        <taxon>Marinilabiliales</taxon>
        <taxon>Prolixibacteraceae</taxon>
        <taxon>Prolixibacter</taxon>
    </lineage>
</organism>
<dbReference type="Proteomes" id="UP000240621">
    <property type="component" value="Unassembled WGS sequence"/>
</dbReference>
<dbReference type="EMBL" id="PYGC01000007">
    <property type="protein sequence ID" value="PSK82034.1"/>
    <property type="molecule type" value="Genomic_DNA"/>
</dbReference>
<dbReference type="AlphaFoldDB" id="A0A2P8CAM5"/>
<accession>A0A2P8CAM5</accession>
<reference evidence="2 3" key="1">
    <citation type="submission" date="2018-03" db="EMBL/GenBank/DDBJ databases">
        <title>Genomic Encyclopedia of Archaeal and Bacterial Type Strains, Phase II (KMG-II): from individual species to whole genera.</title>
        <authorList>
            <person name="Goeker M."/>
        </authorList>
    </citation>
    <scope>NUCLEOTIDE SEQUENCE [LARGE SCALE GENOMIC DNA]</scope>
    <source>
        <strain evidence="2 3">DSM 27267</strain>
    </source>
</reference>
<dbReference type="Pfam" id="PF19775">
    <property type="entry name" value="DUF6261"/>
    <property type="match status" value="1"/>
</dbReference>
<sequence length="246" mass="27617">MEQIIDFSRGRLRNNEHYQFMSDLSKMITATTPETLGVVNQFPAFTEVLSKEAIAIGVEDGSSLSKKMSLLDIRRDNTWSAINFRIKSTLTSPIDEEAESAALLERLMNQHGNVRELPYNEETAAVQSLVKDLQGETYAPHVAQIGLTSWVEALKSQNEEFATTFNLRNSEMAGRPNGNVKSVRQELDPLYDEIVDRINAAITLEIAADGVKTFVNELNEKIRYYQNTLAIRSGRSQKDEAEAEEA</sequence>
<evidence type="ECO:0000313" key="2">
    <source>
        <dbReference type="EMBL" id="PSK82034.1"/>
    </source>
</evidence>
<name>A0A2P8CAM5_9BACT</name>
<gene>
    <name evidence="2" type="ORF">CLV93_107148</name>
    <name evidence="1" type="ORF">JCM18694_28730</name>
</gene>
<dbReference type="EMBL" id="BLAU01000001">
    <property type="protein sequence ID" value="GET22627.1"/>
    <property type="molecule type" value="Genomic_DNA"/>
</dbReference>
<dbReference type="OrthoDB" id="1122915at2"/>
<dbReference type="InterPro" id="IPR046228">
    <property type="entry name" value="DUF6261"/>
</dbReference>
<proteinExistence type="predicted"/>
<evidence type="ECO:0000313" key="4">
    <source>
        <dbReference type="Proteomes" id="UP000396862"/>
    </source>
</evidence>
<reference evidence="1 4" key="2">
    <citation type="submission" date="2019-10" db="EMBL/GenBank/DDBJ databases">
        <title>Prolixibacter strains distinguished by the presence of nitrate reductase genes were adept at nitrate-dependent anaerobic corrosion of metallic iron and carbon steel.</title>
        <authorList>
            <person name="Iino T."/>
            <person name="Shono N."/>
            <person name="Ito K."/>
            <person name="Nakamura R."/>
            <person name="Sueoka K."/>
            <person name="Harayama S."/>
            <person name="Ohkuma M."/>
        </authorList>
    </citation>
    <scope>NUCLEOTIDE SEQUENCE [LARGE SCALE GENOMIC DNA]</scope>
    <source>
        <strain evidence="1 4">MIC1-1</strain>
    </source>
</reference>
<evidence type="ECO:0000313" key="3">
    <source>
        <dbReference type="Proteomes" id="UP000240621"/>
    </source>
</evidence>
<keyword evidence="4" id="KW-1185">Reference proteome</keyword>
<comment type="caution">
    <text evidence="2">The sequence shown here is derived from an EMBL/GenBank/DDBJ whole genome shotgun (WGS) entry which is preliminary data.</text>
</comment>
<evidence type="ECO:0000313" key="1">
    <source>
        <dbReference type="EMBL" id="GET22627.1"/>
    </source>
</evidence>
<dbReference type="RefSeq" id="WP_106542832.1">
    <property type="nucleotide sequence ID" value="NZ_BLAU01000001.1"/>
</dbReference>